<keyword evidence="19" id="KW-1185">Reference proteome</keyword>
<dbReference type="EC" id="2.3.2.27" evidence="5 16"/>
<dbReference type="Pfam" id="PF23009">
    <property type="entry name" value="UBC_like"/>
    <property type="match status" value="1"/>
</dbReference>
<evidence type="ECO:0000256" key="3">
    <source>
        <dbReference type="ARBA" id="ARBA00004906"/>
    </source>
</evidence>
<dbReference type="OrthoDB" id="6108at2759"/>
<dbReference type="InterPro" id="IPR054478">
    <property type="entry name" value="LTN1_UBC"/>
</dbReference>
<dbReference type="SMART" id="SM01197">
    <property type="entry name" value="FANCL_C"/>
    <property type="match status" value="1"/>
</dbReference>
<evidence type="ECO:0000256" key="14">
    <source>
        <dbReference type="ARBA" id="ARBA00055150"/>
    </source>
</evidence>
<keyword evidence="12 16" id="KW-0833">Ubl conjugation pathway</keyword>
<dbReference type="OMA" id="GSMELIM"/>
<dbReference type="STRING" id="796925.A0A137PJ54"/>
<comment type="function">
    <text evidence="14">E3 ubiquitin-protein ligase component of the ribosome quality control complex (RQC), a ribosome-associated complex that mediates ubiquitination and extraction of incompletely synthesized nascent chains for proteasomal degradation. Mediates ubiquitination of proteins derived from mRNAs lacking stop codons (non-stop proteins) and other translation arrest products induced by poly-lysine sequences and tandem rare codons. Ubiquitination leads to CDC48 recruitment for extraction and degradation of the incomplete translation product. May indirectly play a role in chromatin function and transcription.</text>
</comment>
<dbReference type="GO" id="GO:0061630">
    <property type="term" value="F:ubiquitin protein ligase activity"/>
    <property type="evidence" value="ECO:0007669"/>
    <property type="project" value="UniProtKB-UniRule"/>
</dbReference>
<dbReference type="InterPro" id="IPR013083">
    <property type="entry name" value="Znf_RING/FYVE/PHD"/>
</dbReference>
<proteinExistence type="inferred from homology"/>
<comment type="similarity">
    <text evidence="4 16">Belongs to the LTN1 family.</text>
</comment>
<dbReference type="GO" id="GO:0016567">
    <property type="term" value="P:protein ubiquitination"/>
    <property type="evidence" value="ECO:0007669"/>
    <property type="project" value="UniProtKB-UniPathway"/>
</dbReference>
<dbReference type="InterPro" id="IPR001841">
    <property type="entry name" value="Znf_RING"/>
</dbReference>
<dbReference type="CDD" id="cd16491">
    <property type="entry name" value="RING-CH-C4HC3_LTN1"/>
    <property type="match status" value="1"/>
</dbReference>
<evidence type="ECO:0000256" key="5">
    <source>
        <dbReference type="ARBA" id="ARBA00012483"/>
    </source>
</evidence>
<evidence type="ECO:0000256" key="9">
    <source>
        <dbReference type="ARBA" id="ARBA00022723"/>
    </source>
</evidence>
<keyword evidence="7" id="KW-0963">Cytoplasm</keyword>
<comment type="function">
    <text evidence="16">E3 ubiquitin-protein ligase. Component of the ribosome quality control complex (RQC), a ribosome-associated complex that mediates ubiquitination and extraction of incompletely synthesized nascent chains for proteasomal degradation.</text>
</comment>
<evidence type="ECO:0000256" key="2">
    <source>
        <dbReference type="ARBA" id="ARBA00004514"/>
    </source>
</evidence>
<feature type="non-terminal residue" evidence="18">
    <location>
        <position position="1"/>
    </location>
</feature>
<dbReference type="SUPFAM" id="SSF57850">
    <property type="entry name" value="RING/U-box"/>
    <property type="match status" value="1"/>
</dbReference>
<keyword evidence="11 15" id="KW-0863">Zinc-finger</keyword>
<dbReference type="Proteomes" id="UP000070444">
    <property type="component" value="Unassembled WGS sequence"/>
</dbReference>
<comment type="subcellular location">
    <subcellularLocation>
        <location evidence="2">Cytoplasm</location>
        <location evidence="2">Cytosol</location>
    </subcellularLocation>
</comment>
<dbReference type="PANTHER" id="PTHR12389:SF0">
    <property type="entry name" value="E3 UBIQUITIN-PROTEIN LIGASE LISTERIN"/>
    <property type="match status" value="1"/>
</dbReference>
<evidence type="ECO:0000313" key="18">
    <source>
        <dbReference type="EMBL" id="KXN75019.1"/>
    </source>
</evidence>
<evidence type="ECO:0000313" key="19">
    <source>
        <dbReference type="Proteomes" id="UP000070444"/>
    </source>
</evidence>
<sequence>LKNEIFGQYLIDENIIDIHIKIPSNFPLLPVKVDGKRHSGVPENRWRAWLLNTSAVFVTQNGTVADAIQLFKKNIKLHFDGVEDCTICYSVIGVIDRSLPNRQCKTCKNKFHSACLFKWFRTSNQSTCPLCRNIF</sequence>
<evidence type="ECO:0000256" key="13">
    <source>
        <dbReference type="ARBA" id="ARBA00022833"/>
    </source>
</evidence>
<protein>
    <recommendedName>
        <fullName evidence="6 16">E3 ubiquitin-protein ligase listerin</fullName>
        <ecNumber evidence="5 16">2.3.2.27</ecNumber>
    </recommendedName>
    <alternativeName>
        <fullName evidence="16">RING-type E3 ubiquitin transferase listerin</fullName>
    </alternativeName>
</protein>
<feature type="domain" description="RING-type" evidence="17">
    <location>
        <begin position="85"/>
        <end position="132"/>
    </location>
</feature>
<evidence type="ECO:0000256" key="1">
    <source>
        <dbReference type="ARBA" id="ARBA00000900"/>
    </source>
</evidence>
<dbReference type="GO" id="GO:0008270">
    <property type="term" value="F:zinc ion binding"/>
    <property type="evidence" value="ECO:0007669"/>
    <property type="project" value="UniProtKB-KW"/>
</dbReference>
<dbReference type="FunFam" id="3.30.40.10:FF:000038">
    <property type="entry name" value="E3 ubiquitin-protein ligase listerin"/>
    <property type="match status" value="1"/>
</dbReference>
<comment type="pathway">
    <text evidence="3 16">Protein modification; protein ubiquitination.</text>
</comment>
<evidence type="ECO:0000256" key="4">
    <source>
        <dbReference type="ARBA" id="ARBA00007997"/>
    </source>
</evidence>
<dbReference type="Pfam" id="PF13639">
    <property type="entry name" value="zf-RING_2"/>
    <property type="match status" value="1"/>
</dbReference>
<evidence type="ECO:0000256" key="7">
    <source>
        <dbReference type="ARBA" id="ARBA00022490"/>
    </source>
</evidence>
<comment type="subunit">
    <text evidence="16">Component of the ribosome quality control complex (RQC).</text>
</comment>
<name>A0A137PJ54_CONC2</name>
<evidence type="ECO:0000256" key="15">
    <source>
        <dbReference type="PROSITE-ProRule" id="PRU00175"/>
    </source>
</evidence>
<dbReference type="GO" id="GO:0043023">
    <property type="term" value="F:ribosomal large subunit binding"/>
    <property type="evidence" value="ECO:0007669"/>
    <property type="project" value="TreeGrafter"/>
</dbReference>
<evidence type="ECO:0000256" key="10">
    <source>
        <dbReference type="ARBA" id="ARBA00022737"/>
    </source>
</evidence>
<gene>
    <name evidence="18" type="ORF">CONCODRAFT_33945</name>
</gene>
<evidence type="ECO:0000256" key="16">
    <source>
        <dbReference type="RuleBase" id="RU367090"/>
    </source>
</evidence>
<keyword evidence="8 16" id="KW-0808">Transferase</keyword>
<dbReference type="PANTHER" id="PTHR12389">
    <property type="entry name" value="ZINC FINGER PROTEIN 294"/>
    <property type="match status" value="1"/>
</dbReference>
<dbReference type="GO" id="GO:1990116">
    <property type="term" value="P:ribosome-associated ubiquitin-dependent protein catabolic process"/>
    <property type="evidence" value="ECO:0007669"/>
    <property type="project" value="UniProtKB-UniRule"/>
</dbReference>
<dbReference type="PROSITE" id="PS50089">
    <property type="entry name" value="ZF_RING_2"/>
    <property type="match status" value="1"/>
</dbReference>
<evidence type="ECO:0000256" key="11">
    <source>
        <dbReference type="ARBA" id="ARBA00022771"/>
    </source>
</evidence>
<accession>A0A137PJ54</accession>
<dbReference type="UniPathway" id="UPA00143"/>
<keyword evidence="9 16" id="KW-0479">Metal-binding</keyword>
<evidence type="ECO:0000256" key="8">
    <source>
        <dbReference type="ARBA" id="ARBA00022679"/>
    </source>
</evidence>
<dbReference type="AlphaFoldDB" id="A0A137PJ54"/>
<dbReference type="InterPro" id="IPR039795">
    <property type="entry name" value="LTN1/Rkr1"/>
</dbReference>
<dbReference type="Gene3D" id="3.30.40.10">
    <property type="entry name" value="Zinc/RING finger domain, C3HC4 (zinc finger)"/>
    <property type="match status" value="1"/>
</dbReference>
<evidence type="ECO:0000256" key="12">
    <source>
        <dbReference type="ARBA" id="ARBA00022786"/>
    </source>
</evidence>
<reference evidence="18 19" key="1">
    <citation type="journal article" date="2015" name="Genome Biol. Evol.">
        <title>Phylogenomic analyses indicate that early fungi evolved digesting cell walls of algal ancestors of land plants.</title>
        <authorList>
            <person name="Chang Y."/>
            <person name="Wang S."/>
            <person name="Sekimoto S."/>
            <person name="Aerts A.L."/>
            <person name="Choi C."/>
            <person name="Clum A."/>
            <person name="LaButti K.M."/>
            <person name="Lindquist E.A."/>
            <person name="Yee Ngan C."/>
            <person name="Ohm R.A."/>
            <person name="Salamov A.A."/>
            <person name="Grigoriev I.V."/>
            <person name="Spatafora J.W."/>
            <person name="Berbee M.L."/>
        </authorList>
    </citation>
    <scope>NUCLEOTIDE SEQUENCE [LARGE SCALE GENOMIC DNA]</scope>
    <source>
        <strain evidence="18 19">NRRL 28638</strain>
    </source>
</reference>
<dbReference type="EMBL" id="KQ964418">
    <property type="protein sequence ID" value="KXN75019.1"/>
    <property type="molecule type" value="Genomic_DNA"/>
</dbReference>
<keyword evidence="10" id="KW-0677">Repeat</keyword>
<organism evidence="18 19">
    <name type="scientific">Conidiobolus coronatus (strain ATCC 28846 / CBS 209.66 / NRRL 28638)</name>
    <name type="common">Delacroixia coronata</name>
    <dbReference type="NCBI Taxonomy" id="796925"/>
    <lineage>
        <taxon>Eukaryota</taxon>
        <taxon>Fungi</taxon>
        <taxon>Fungi incertae sedis</taxon>
        <taxon>Zoopagomycota</taxon>
        <taxon>Entomophthoromycotina</taxon>
        <taxon>Entomophthoromycetes</taxon>
        <taxon>Entomophthorales</taxon>
        <taxon>Ancylistaceae</taxon>
        <taxon>Conidiobolus</taxon>
    </lineage>
</organism>
<comment type="catalytic activity">
    <reaction evidence="1 16">
        <text>S-ubiquitinyl-[E2 ubiquitin-conjugating enzyme]-L-cysteine + [acceptor protein]-L-lysine = [E2 ubiquitin-conjugating enzyme]-L-cysteine + N(6)-ubiquitinyl-[acceptor protein]-L-lysine.</text>
        <dbReference type="EC" id="2.3.2.27"/>
    </reaction>
</comment>
<evidence type="ECO:0000259" key="17">
    <source>
        <dbReference type="PROSITE" id="PS50089"/>
    </source>
</evidence>
<dbReference type="InterPro" id="IPR039804">
    <property type="entry name" value="RING-CH-C4HC3_LTN1"/>
</dbReference>
<dbReference type="GO" id="GO:1990112">
    <property type="term" value="C:RQC complex"/>
    <property type="evidence" value="ECO:0007669"/>
    <property type="project" value="UniProtKB-UniRule"/>
</dbReference>
<keyword evidence="13 16" id="KW-0862">Zinc</keyword>
<dbReference type="GO" id="GO:0005829">
    <property type="term" value="C:cytosol"/>
    <property type="evidence" value="ECO:0007669"/>
    <property type="project" value="UniProtKB-SubCell"/>
</dbReference>
<dbReference type="GO" id="GO:0072344">
    <property type="term" value="P:rescue of stalled ribosome"/>
    <property type="evidence" value="ECO:0007669"/>
    <property type="project" value="UniProtKB-UniRule"/>
</dbReference>
<evidence type="ECO:0000256" key="6">
    <source>
        <dbReference type="ARBA" id="ARBA00017157"/>
    </source>
</evidence>